<proteinExistence type="predicted"/>
<feature type="region of interest" description="Disordered" evidence="1">
    <location>
        <begin position="98"/>
        <end position="118"/>
    </location>
</feature>
<accession>A0A8X6IYY8</accession>
<dbReference type="EMBL" id="BMAV01028212">
    <property type="protein sequence ID" value="GFS65923.1"/>
    <property type="molecule type" value="Genomic_DNA"/>
</dbReference>
<gene>
    <name evidence="2" type="ORF">TNIN_395791</name>
</gene>
<name>A0A8X6IYY8_9ARAC</name>
<dbReference type="Proteomes" id="UP000886998">
    <property type="component" value="Unassembled WGS sequence"/>
</dbReference>
<reference evidence="2" key="1">
    <citation type="submission" date="2020-08" db="EMBL/GenBank/DDBJ databases">
        <title>Multicomponent nature underlies the extraordinary mechanical properties of spider dragline silk.</title>
        <authorList>
            <person name="Kono N."/>
            <person name="Nakamura H."/>
            <person name="Mori M."/>
            <person name="Yoshida Y."/>
            <person name="Ohtoshi R."/>
            <person name="Malay A.D."/>
            <person name="Moran D.A.P."/>
            <person name="Tomita M."/>
            <person name="Numata K."/>
            <person name="Arakawa K."/>
        </authorList>
    </citation>
    <scope>NUCLEOTIDE SEQUENCE</scope>
</reference>
<protein>
    <submittedName>
        <fullName evidence="2">Uncharacterized protein</fullName>
    </submittedName>
</protein>
<evidence type="ECO:0000313" key="3">
    <source>
        <dbReference type="Proteomes" id="UP000886998"/>
    </source>
</evidence>
<sequence length="118" mass="13272">MGYLGAPFQFFKFTTSSKPVVGDAFKKPSHVFGKRPKKRHKNFLGFLIVCYNFVHPGKTDISKLGVFSIFQANFHHYLHTGYPEKIKKKGTFLFGHGGTKSLSHHDSRSGGAERADLK</sequence>
<evidence type="ECO:0000256" key="1">
    <source>
        <dbReference type="SAM" id="MobiDB-lite"/>
    </source>
</evidence>
<keyword evidence="3" id="KW-1185">Reference proteome</keyword>
<comment type="caution">
    <text evidence="2">The sequence shown here is derived from an EMBL/GenBank/DDBJ whole genome shotgun (WGS) entry which is preliminary data.</text>
</comment>
<feature type="compositionally biased region" description="Basic and acidic residues" evidence="1">
    <location>
        <begin position="103"/>
        <end position="118"/>
    </location>
</feature>
<evidence type="ECO:0000313" key="2">
    <source>
        <dbReference type="EMBL" id="GFS65923.1"/>
    </source>
</evidence>
<organism evidence="2 3">
    <name type="scientific">Trichonephila inaurata madagascariensis</name>
    <dbReference type="NCBI Taxonomy" id="2747483"/>
    <lineage>
        <taxon>Eukaryota</taxon>
        <taxon>Metazoa</taxon>
        <taxon>Ecdysozoa</taxon>
        <taxon>Arthropoda</taxon>
        <taxon>Chelicerata</taxon>
        <taxon>Arachnida</taxon>
        <taxon>Araneae</taxon>
        <taxon>Araneomorphae</taxon>
        <taxon>Entelegynae</taxon>
        <taxon>Araneoidea</taxon>
        <taxon>Nephilidae</taxon>
        <taxon>Trichonephila</taxon>
        <taxon>Trichonephila inaurata</taxon>
    </lineage>
</organism>
<dbReference type="AlphaFoldDB" id="A0A8X6IYY8"/>